<dbReference type="GO" id="GO:0031491">
    <property type="term" value="F:nucleosome binding"/>
    <property type="evidence" value="ECO:0007669"/>
    <property type="project" value="TreeGrafter"/>
</dbReference>
<dbReference type="Proteomes" id="UP000070089">
    <property type="component" value="Unassembled WGS sequence"/>
</dbReference>
<accession>A0A132NSA4</accession>
<sequence>MALTYSVKLLDFQSNSVPGSLLVTDNGLQFNSANTSISLTISWSTARAIVIGEIGKRERSGPFLELSAYITDNLKQMYTFSAIPLTEKESLLSLLRSYLGDNFPILDRHYVATGWNWGSLAVSSAAVSFIPNSAIALAESGASRVNASANEEGGPVGGDDASSASEDSEASQINEDPVEDLYFHIPTTMVDDLKSLGAREISLTLHGKTSETNALMSVKEIVFTIPDKQVCKQMYDRLMHVVDTRTSGRIVSIPELSVFTTKSSKFTLEINLRSFRFFSWNNNYHRLPDTITKYFFVEKPSYSSESVEYFFVIMFTQGNGFVKGLDSICMLLPQRKLTREIILPRDPDVADSLRQEMLCDNPRIYDEDNPPYGPYSLLSARNTGIQAYGVTSEVDRHIAVLNGVETYMVIPRLFHYLTPKKSFVCTEHSQTCLDKKVYSSITYSSIRIREGYGGHATYPCVECKNRVTQQKTVYLYFLDKRQGLLMLPYATIYIPYTSISRVALENDASRGATGKKNPVKLVVSTAGIVHEFTSIDRDHCDVIEQYLRGCGVTISVSLQASNKSYGGMFGDVDIDDMGGDDSDDADFEAAPDSSSGEYSEDFEEINSDESEAGENHDHEVQALKARTERTKKRATFECYADIRSQDCLLAVPNPSSW</sequence>
<dbReference type="PANTHER" id="PTHR45849:SF1">
    <property type="entry name" value="FACT COMPLEX SUBUNIT SSRP1"/>
    <property type="match status" value="1"/>
</dbReference>
<dbReference type="SUPFAM" id="SSF50729">
    <property type="entry name" value="PH domain-like"/>
    <property type="match status" value="1"/>
</dbReference>
<dbReference type="AlphaFoldDB" id="A0A132NSA4"/>
<dbReference type="PANTHER" id="PTHR45849">
    <property type="entry name" value="FACT COMPLEX SUBUNIT SSRP1"/>
    <property type="match status" value="1"/>
</dbReference>
<name>A0A132NSA4_GIAIN</name>
<proteinExistence type="predicted"/>
<evidence type="ECO:0000313" key="3">
    <source>
        <dbReference type="EMBL" id="KWX12878.1"/>
    </source>
</evidence>
<feature type="compositionally biased region" description="Acidic residues" evidence="1">
    <location>
        <begin position="573"/>
        <end position="589"/>
    </location>
</feature>
<dbReference type="Pfam" id="PF08512">
    <property type="entry name" value="Rttp106-like_middle"/>
    <property type="match status" value="1"/>
</dbReference>
<feature type="domain" description="Histone chaperone RTT106/FACT complex subunit SPT16-like middle" evidence="2">
    <location>
        <begin position="458"/>
        <end position="557"/>
    </location>
</feature>
<feature type="compositionally biased region" description="Acidic residues" evidence="1">
    <location>
        <begin position="598"/>
        <end position="612"/>
    </location>
</feature>
<protein>
    <submittedName>
        <fullName evidence="3">Histone chaperone RTTP family protein</fullName>
    </submittedName>
</protein>
<dbReference type="InterPro" id="IPR050454">
    <property type="entry name" value="RTT106/SSRP1_HistChap/FACT"/>
</dbReference>
<evidence type="ECO:0000313" key="4">
    <source>
        <dbReference type="Proteomes" id="UP000070089"/>
    </source>
</evidence>
<dbReference type="GO" id="GO:0035101">
    <property type="term" value="C:FACT complex"/>
    <property type="evidence" value="ECO:0007669"/>
    <property type="project" value="TreeGrafter"/>
</dbReference>
<dbReference type="SMART" id="SM01287">
    <property type="entry name" value="Rtt106"/>
    <property type="match status" value="1"/>
</dbReference>
<dbReference type="Gene3D" id="2.30.29.30">
    <property type="entry name" value="Pleckstrin-homology domain (PH domain)/Phosphotyrosine-binding domain (PTB)"/>
    <property type="match status" value="1"/>
</dbReference>
<comment type="caution">
    <text evidence="3">The sequence shown here is derived from an EMBL/GenBank/DDBJ whole genome shotgun (WGS) entry which is preliminary data.</text>
</comment>
<dbReference type="EMBL" id="JXTI01000095">
    <property type="protein sequence ID" value="KWX12878.1"/>
    <property type="molecule type" value="Genomic_DNA"/>
</dbReference>
<feature type="region of interest" description="Disordered" evidence="1">
    <location>
        <begin position="146"/>
        <end position="172"/>
    </location>
</feature>
<gene>
    <name evidence="3" type="ORF">QR46_3147</name>
</gene>
<dbReference type="GO" id="GO:0042393">
    <property type="term" value="F:histone binding"/>
    <property type="evidence" value="ECO:0007669"/>
    <property type="project" value="TreeGrafter"/>
</dbReference>
<dbReference type="InterPro" id="IPR011993">
    <property type="entry name" value="PH-like_dom_sf"/>
</dbReference>
<organism evidence="3 4">
    <name type="scientific">Giardia duodenalis assemblage B</name>
    <dbReference type="NCBI Taxonomy" id="1394984"/>
    <lineage>
        <taxon>Eukaryota</taxon>
        <taxon>Metamonada</taxon>
        <taxon>Diplomonadida</taxon>
        <taxon>Hexamitidae</taxon>
        <taxon>Giardiinae</taxon>
        <taxon>Giardia</taxon>
    </lineage>
</organism>
<feature type="region of interest" description="Disordered" evidence="1">
    <location>
        <begin position="573"/>
        <end position="619"/>
    </location>
</feature>
<dbReference type="VEuPathDB" id="GiardiaDB:QR46_3147"/>
<evidence type="ECO:0000259" key="2">
    <source>
        <dbReference type="SMART" id="SM01287"/>
    </source>
</evidence>
<reference evidence="3 4" key="1">
    <citation type="journal article" date="2015" name="Mol. Biochem. Parasitol.">
        <title>Identification of polymorphic genes for use in assemblage B genotyping assays through comparative genomics of multiple assemblage B Giardia duodenalis isolates.</title>
        <authorList>
            <person name="Wielinga C."/>
            <person name="Thompson R.C."/>
            <person name="Monis P."/>
            <person name="Ryan U."/>
        </authorList>
    </citation>
    <scope>NUCLEOTIDE SEQUENCE [LARGE SCALE GENOMIC DNA]</scope>
    <source>
        <strain evidence="3 4">BAH15c1</strain>
    </source>
</reference>
<dbReference type="InterPro" id="IPR013719">
    <property type="entry name" value="RTT106/SPT16-like_middle_dom"/>
</dbReference>
<evidence type="ECO:0000256" key="1">
    <source>
        <dbReference type="SAM" id="MobiDB-lite"/>
    </source>
</evidence>